<feature type="transmembrane region" description="Helical" evidence="6">
    <location>
        <begin position="74"/>
        <end position="90"/>
    </location>
</feature>
<accession>A0A1F5ZMU3</accession>
<dbReference type="InterPro" id="IPR004477">
    <property type="entry name" value="ComEC_N"/>
</dbReference>
<feature type="transmembrane region" description="Helical" evidence="6">
    <location>
        <begin position="35"/>
        <end position="62"/>
    </location>
</feature>
<dbReference type="PANTHER" id="PTHR30619:SF7">
    <property type="entry name" value="BETA-LACTAMASE DOMAIN PROTEIN"/>
    <property type="match status" value="1"/>
</dbReference>
<dbReference type="NCBIfam" id="TIGR00360">
    <property type="entry name" value="ComEC_N-term"/>
    <property type="match status" value="1"/>
</dbReference>
<comment type="subcellular location">
    <subcellularLocation>
        <location evidence="1">Cell membrane</location>
        <topology evidence="1">Multi-pass membrane protein</topology>
    </subcellularLocation>
</comment>
<feature type="domain" description="ComEC/Rec2-related protein" evidence="7">
    <location>
        <begin position="24"/>
        <end position="266"/>
    </location>
</feature>
<dbReference type="Proteomes" id="UP000177383">
    <property type="component" value="Unassembled WGS sequence"/>
</dbReference>
<dbReference type="STRING" id="1798375.A2773_05685"/>
<dbReference type="EMBL" id="MFJE01000035">
    <property type="protein sequence ID" value="OGG13820.1"/>
    <property type="molecule type" value="Genomic_DNA"/>
</dbReference>
<evidence type="ECO:0000313" key="9">
    <source>
        <dbReference type="Proteomes" id="UP000177383"/>
    </source>
</evidence>
<evidence type="ECO:0000256" key="3">
    <source>
        <dbReference type="ARBA" id="ARBA00022692"/>
    </source>
</evidence>
<dbReference type="AlphaFoldDB" id="A0A1F5ZMU3"/>
<keyword evidence="5 6" id="KW-0472">Membrane</keyword>
<keyword evidence="3 6" id="KW-0812">Transmembrane</keyword>
<dbReference type="Pfam" id="PF03772">
    <property type="entry name" value="Competence"/>
    <property type="match status" value="1"/>
</dbReference>
<evidence type="ECO:0000313" key="8">
    <source>
        <dbReference type="EMBL" id="OGG13820.1"/>
    </source>
</evidence>
<feature type="transmembrane region" description="Helical" evidence="6">
    <location>
        <begin position="214"/>
        <end position="233"/>
    </location>
</feature>
<dbReference type="GO" id="GO:0005886">
    <property type="term" value="C:plasma membrane"/>
    <property type="evidence" value="ECO:0007669"/>
    <property type="project" value="UniProtKB-SubCell"/>
</dbReference>
<gene>
    <name evidence="8" type="ORF">A2773_05685</name>
</gene>
<evidence type="ECO:0000256" key="5">
    <source>
        <dbReference type="ARBA" id="ARBA00023136"/>
    </source>
</evidence>
<sequence length="267" mass="29047">MPNPFISVINSLLPEPQASLLNGILFGVRAQMPYALYQALITTGLLHVIALSGTNISILIDLVAKVTLFLGRKISIILTVSIIVAFVMMVGPSPTVVRAAMMGAITLIAVYLGRKAWSMLSLFLASGVMLLIKPEWIGEISFQLSFLATLGIILGNDLVKRKYTRTLGEKLVYALKVNLALTLSAQLFTFPIILLNFQRISLISPVSNLLVGWVIQPIMILGLVTGILGWIWMPLGILPAWLVWVPLSYFLGIVELLAKVPGAAVEL</sequence>
<evidence type="ECO:0000256" key="2">
    <source>
        <dbReference type="ARBA" id="ARBA00022475"/>
    </source>
</evidence>
<feature type="transmembrane region" description="Helical" evidence="6">
    <location>
        <begin position="171"/>
        <end position="194"/>
    </location>
</feature>
<evidence type="ECO:0000256" key="6">
    <source>
        <dbReference type="SAM" id="Phobius"/>
    </source>
</evidence>
<evidence type="ECO:0000256" key="1">
    <source>
        <dbReference type="ARBA" id="ARBA00004651"/>
    </source>
</evidence>
<reference evidence="8 9" key="1">
    <citation type="journal article" date="2016" name="Nat. Commun.">
        <title>Thousands of microbial genomes shed light on interconnected biogeochemical processes in an aquifer system.</title>
        <authorList>
            <person name="Anantharaman K."/>
            <person name="Brown C.T."/>
            <person name="Hug L.A."/>
            <person name="Sharon I."/>
            <person name="Castelle C.J."/>
            <person name="Probst A.J."/>
            <person name="Thomas B.C."/>
            <person name="Singh A."/>
            <person name="Wilkins M.J."/>
            <person name="Karaoz U."/>
            <person name="Brodie E.L."/>
            <person name="Williams K.H."/>
            <person name="Hubbard S.S."/>
            <person name="Banfield J.F."/>
        </authorList>
    </citation>
    <scope>NUCLEOTIDE SEQUENCE [LARGE SCALE GENOMIC DNA]</scope>
</reference>
<feature type="transmembrane region" description="Helical" evidence="6">
    <location>
        <begin position="117"/>
        <end position="134"/>
    </location>
</feature>
<feature type="transmembrane region" description="Helical" evidence="6">
    <location>
        <begin position="140"/>
        <end position="159"/>
    </location>
</feature>
<dbReference type="PANTHER" id="PTHR30619">
    <property type="entry name" value="DNA INTERNALIZATION/COMPETENCE PROTEIN COMEC/REC2"/>
    <property type="match status" value="1"/>
</dbReference>
<keyword evidence="4 6" id="KW-1133">Transmembrane helix</keyword>
<name>A0A1F5ZMU3_9BACT</name>
<comment type="caution">
    <text evidence="8">The sequence shown here is derived from an EMBL/GenBank/DDBJ whole genome shotgun (WGS) entry which is preliminary data.</text>
</comment>
<organism evidence="8 9">
    <name type="scientific">Candidatus Gottesmanbacteria bacterium RIFCSPHIGHO2_01_FULL_39_10</name>
    <dbReference type="NCBI Taxonomy" id="1798375"/>
    <lineage>
        <taxon>Bacteria</taxon>
        <taxon>Candidatus Gottesmaniibacteriota</taxon>
    </lineage>
</organism>
<keyword evidence="2" id="KW-1003">Cell membrane</keyword>
<protein>
    <recommendedName>
        <fullName evidence="7">ComEC/Rec2-related protein domain-containing protein</fullName>
    </recommendedName>
</protein>
<feature type="transmembrane region" description="Helical" evidence="6">
    <location>
        <begin position="240"/>
        <end position="258"/>
    </location>
</feature>
<evidence type="ECO:0000259" key="7">
    <source>
        <dbReference type="Pfam" id="PF03772"/>
    </source>
</evidence>
<dbReference type="InterPro" id="IPR052159">
    <property type="entry name" value="Competence_DNA_uptake"/>
</dbReference>
<proteinExistence type="predicted"/>
<evidence type="ECO:0000256" key="4">
    <source>
        <dbReference type="ARBA" id="ARBA00022989"/>
    </source>
</evidence>